<keyword evidence="1" id="KW-1133">Transmembrane helix</keyword>
<reference evidence="2 3" key="1">
    <citation type="journal article" date="2012" name="J. Bacteriol.">
        <title>Draft Genome Sequence of Cecembia lonarensis Strain LW9T, Isolated from Lonar Lake, a Haloalkaline Lake in India.</title>
        <authorList>
            <person name="Shivaji S."/>
            <person name="Ara S."/>
            <person name="Singh A."/>
            <person name="Pinnaka A.K."/>
        </authorList>
    </citation>
    <scope>NUCLEOTIDE SEQUENCE [LARGE SCALE GENOMIC DNA]</scope>
    <source>
        <strain evidence="2 3">LW9</strain>
    </source>
</reference>
<dbReference type="AlphaFoldDB" id="K1KZS2"/>
<keyword evidence="3" id="KW-1185">Reference proteome</keyword>
<dbReference type="EMBL" id="AMGM01000074">
    <property type="protein sequence ID" value="EKB48026.1"/>
    <property type="molecule type" value="Genomic_DNA"/>
</dbReference>
<feature type="transmembrane region" description="Helical" evidence="1">
    <location>
        <begin position="211"/>
        <end position="231"/>
    </location>
</feature>
<comment type="caution">
    <text evidence="2">The sequence shown here is derived from an EMBL/GenBank/DDBJ whole genome shotgun (WGS) entry which is preliminary data.</text>
</comment>
<sequence length="300" mass="34779">MKKLFKIASLLVSLLGLSIGVISLYNEFKTKELTLYKVSQDIYASDRYNFFDYSDSLKNNEYLTVMPSKIRLQISSFYPESASISEWIIENTGGLPIKGENGLNPIKIKLPLENKIYLAWMEGSYLGEDQVELDIDTITNTVLIKDFLLNKNDQLWITIAHEFTRAKKENLNPHFLYKDDGITGLRDGEDWDPLNLNKYINLGVFLYGSQIYVFFFFSILLFSIGSFRIIAFKFSNKRKLFELIFVFYLSVSLGTIITGLIFNLPIGIEISTLVTTMTIIYYLRLYFFIKKQEILIYNKS</sequence>
<feature type="transmembrane region" description="Helical" evidence="1">
    <location>
        <begin position="270"/>
        <end position="289"/>
    </location>
</feature>
<dbReference type="Proteomes" id="UP000004478">
    <property type="component" value="Unassembled WGS sequence"/>
</dbReference>
<evidence type="ECO:0000313" key="2">
    <source>
        <dbReference type="EMBL" id="EKB48026.1"/>
    </source>
</evidence>
<proteinExistence type="predicted"/>
<feature type="transmembrane region" description="Helical" evidence="1">
    <location>
        <begin position="243"/>
        <end position="264"/>
    </location>
</feature>
<protein>
    <submittedName>
        <fullName evidence="2">Uncharacterized protein</fullName>
    </submittedName>
</protein>
<evidence type="ECO:0000256" key="1">
    <source>
        <dbReference type="SAM" id="Phobius"/>
    </source>
</evidence>
<keyword evidence="1" id="KW-0472">Membrane</keyword>
<organism evidence="2 3">
    <name type="scientific">Cecembia lonarensis (strain CCUG 58316 / KCTC 22772 / LW9)</name>
    <dbReference type="NCBI Taxonomy" id="1225176"/>
    <lineage>
        <taxon>Bacteria</taxon>
        <taxon>Pseudomonadati</taxon>
        <taxon>Bacteroidota</taxon>
        <taxon>Cytophagia</taxon>
        <taxon>Cytophagales</taxon>
        <taxon>Cyclobacteriaceae</taxon>
        <taxon>Cecembia</taxon>
    </lineage>
</organism>
<dbReference type="RefSeq" id="WP_009186366.1">
    <property type="nucleotide sequence ID" value="NZ_AMGM01000074.1"/>
</dbReference>
<dbReference type="OrthoDB" id="9818193at2"/>
<evidence type="ECO:0000313" key="3">
    <source>
        <dbReference type="Proteomes" id="UP000004478"/>
    </source>
</evidence>
<keyword evidence="1" id="KW-0812">Transmembrane</keyword>
<gene>
    <name evidence="2" type="ORF">B879_03348</name>
</gene>
<name>K1KZS2_CECL9</name>
<accession>K1KZS2</accession>